<protein>
    <submittedName>
        <fullName evidence="1">Uncharacterized protein</fullName>
    </submittedName>
</protein>
<gene>
    <name evidence="1" type="ORF">MENTE1834_LOCUS4568</name>
</gene>
<dbReference type="EMBL" id="CAVMJV010000003">
    <property type="protein sequence ID" value="CAK5020884.1"/>
    <property type="molecule type" value="Genomic_DNA"/>
</dbReference>
<reference evidence="1" key="1">
    <citation type="submission" date="2023-11" db="EMBL/GenBank/DDBJ databases">
        <authorList>
            <person name="Poullet M."/>
        </authorList>
    </citation>
    <scope>NUCLEOTIDE SEQUENCE</scope>
    <source>
        <strain evidence="1">E1834</strain>
    </source>
</reference>
<evidence type="ECO:0000313" key="2">
    <source>
        <dbReference type="Proteomes" id="UP001497535"/>
    </source>
</evidence>
<organism evidence="1 2">
    <name type="scientific">Meloidogyne enterolobii</name>
    <name type="common">Root-knot nematode worm</name>
    <name type="synonym">Meloidogyne mayaguensis</name>
    <dbReference type="NCBI Taxonomy" id="390850"/>
    <lineage>
        <taxon>Eukaryota</taxon>
        <taxon>Metazoa</taxon>
        <taxon>Ecdysozoa</taxon>
        <taxon>Nematoda</taxon>
        <taxon>Chromadorea</taxon>
        <taxon>Rhabditida</taxon>
        <taxon>Tylenchina</taxon>
        <taxon>Tylenchomorpha</taxon>
        <taxon>Tylenchoidea</taxon>
        <taxon>Meloidogynidae</taxon>
        <taxon>Meloidogyninae</taxon>
        <taxon>Meloidogyne</taxon>
    </lineage>
</organism>
<comment type="caution">
    <text evidence="1">The sequence shown here is derived from an EMBL/GenBank/DDBJ whole genome shotgun (WGS) entry which is preliminary data.</text>
</comment>
<name>A0ACB0XX31_MELEN</name>
<proteinExistence type="predicted"/>
<sequence length="124" mass="14472">MKKANDYQANQHRNMSSSVNVMFRAVQVIILPCTCSVDKVIFENKTTTESCIRCSKKQLPARAYLWNMPSILIIHLGRSKDEEKNERFVDFPLENLDISSYLHPDSPVNGLKREMCSIHYMEFW</sequence>
<evidence type="ECO:0000313" key="1">
    <source>
        <dbReference type="EMBL" id="CAK5020884.1"/>
    </source>
</evidence>
<accession>A0ACB0XX31</accession>
<keyword evidence="2" id="KW-1185">Reference proteome</keyword>
<dbReference type="Proteomes" id="UP001497535">
    <property type="component" value="Unassembled WGS sequence"/>
</dbReference>